<dbReference type="AlphaFoldDB" id="A0A2J6TR67"/>
<evidence type="ECO:0000256" key="1">
    <source>
        <dbReference type="SAM" id="MobiDB-lite"/>
    </source>
</evidence>
<proteinExistence type="predicted"/>
<feature type="region of interest" description="Disordered" evidence="1">
    <location>
        <begin position="45"/>
        <end position="67"/>
    </location>
</feature>
<feature type="domain" description="2EXR" evidence="2">
    <location>
        <begin position="31"/>
        <end position="124"/>
    </location>
</feature>
<dbReference type="EMBL" id="KZ613746">
    <property type="protein sequence ID" value="PMD65516.1"/>
    <property type="molecule type" value="Genomic_DNA"/>
</dbReference>
<feature type="region of interest" description="Disordered" evidence="1">
    <location>
        <begin position="1"/>
        <end position="33"/>
    </location>
</feature>
<accession>A0A2J6TR67</accession>
<evidence type="ECO:0000313" key="3">
    <source>
        <dbReference type="EMBL" id="PMD65516.1"/>
    </source>
</evidence>
<protein>
    <recommendedName>
        <fullName evidence="2">2EXR domain-containing protein</fullName>
    </recommendedName>
</protein>
<reference evidence="3 4" key="1">
    <citation type="submission" date="2016-04" db="EMBL/GenBank/DDBJ databases">
        <title>A degradative enzymes factory behind the ericoid mycorrhizal symbiosis.</title>
        <authorList>
            <consortium name="DOE Joint Genome Institute"/>
            <person name="Martino E."/>
            <person name="Morin E."/>
            <person name="Grelet G."/>
            <person name="Kuo A."/>
            <person name="Kohler A."/>
            <person name="Daghino S."/>
            <person name="Barry K."/>
            <person name="Choi C."/>
            <person name="Cichocki N."/>
            <person name="Clum A."/>
            <person name="Copeland A."/>
            <person name="Hainaut M."/>
            <person name="Haridas S."/>
            <person name="Labutti K."/>
            <person name="Lindquist E."/>
            <person name="Lipzen A."/>
            <person name="Khouja H.-R."/>
            <person name="Murat C."/>
            <person name="Ohm R."/>
            <person name="Olson A."/>
            <person name="Spatafora J."/>
            <person name="Veneault-Fourrey C."/>
            <person name="Henrissat B."/>
            <person name="Grigoriev I."/>
            <person name="Martin F."/>
            <person name="Perotto S."/>
        </authorList>
    </citation>
    <scope>NUCLEOTIDE SEQUENCE [LARGE SCALE GENOMIC DNA]</scope>
    <source>
        <strain evidence="3 4">E</strain>
    </source>
</reference>
<evidence type="ECO:0000259" key="2">
    <source>
        <dbReference type="Pfam" id="PF20150"/>
    </source>
</evidence>
<dbReference type="OrthoDB" id="3505331at2759"/>
<gene>
    <name evidence="3" type="ORF">K444DRAFT_608102</name>
</gene>
<dbReference type="InParanoid" id="A0A2J6TR67"/>
<dbReference type="Pfam" id="PF20150">
    <property type="entry name" value="2EXR"/>
    <property type="match status" value="1"/>
</dbReference>
<feature type="compositionally biased region" description="Pro residues" evidence="1">
    <location>
        <begin position="50"/>
        <end position="63"/>
    </location>
</feature>
<name>A0A2J6TR67_9HELO</name>
<dbReference type="InterPro" id="IPR045518">
    <property type="entry name" value="2EXR"/>
</dbReference>
<dbReference type="RefSeq" id="XP_024742420.1">
    <property type="nucleotide sequence ID" value="XM_024879309.1"/>
</dbReference>
<keyword evidence="4" id="KW-1185">Reference proteome</keyword>
<dbReference type="GeneID" id="36587386"/>
<organism evidence="3 4">
    <name type="scientific">Hyaloscypha bicolor E</name>
    <dbReference type="NCBI Taxonomy" id="1095630"/>
    <lineage>
        <taxon>Eukaryota</taxon>
        <taxon>Fungi</taxon>
        <taxon>Dikarya</taxon>
        <taxon>Ascomycota</taxon>
        <taxon>Pezizomycotina</taxon>
        <taxon>Leotiomycetes</taxon>
        <taxon>Helotiales</taxon>
        <taxon>Hyaloscyphaceae</taxon>
        <taxon>Hyaloscypha</taxon>
        <taxon>Hyaloscypha bicolor</taxon>
    </lineage>
</organism>
<sequence>MSSNDSSTTRTPPSESQLHQASALSPHQQTFTHFTRLPPELRNKIWHLSPPAPTSSTSPPPLHPRINSGVRLSFSKTACFPIFKSTHMLSIRHESRAIALPLHTFVTYLHPRYLVPFSRDEDIVVMDL</sequence>
<dbReference type="Proteomes" id="UP000235371">
    <property type="component" value="Unassembled WGS sequence"/>
</dbReference>
<evidence type="ECO:0000313" key="4">
    <source>
        <dbReference type="Proteomes" id="UP000235371"/>
    </source>
</evidence>